<reference evidence="3" key="1">
    <citation type="submission" date="2016-09" db="EMBL/GenBank/DDBJ databases">
        <title>The novel Shewanella putrefaciens-infecting bacteriophage Spp001: Ggenome sequence and lytic enzymes.</title>
        <authorList>
            <person name="Han F."/>
        </authorList>
    </citation>
    <scope>NUCLEOTIDE SEQUENCE</scope>
</reference>
<feature type="transmembrane region" description="Helical" evidence="1">
    <location>
        <begin position="21"/>
        <end position="40"/>
    </location>
</feature>
<dbReference type="GO" id="GO:0016787">
    <property type="term" value="F:hydrolase activity"/>
    <property type="evidence" value="ECO:0007669"/>
    <property type="project" value="UniProtKB-KW"/>
</dbReference>
<dbReference type="OrthoDB" id="24022at10239"/>
<dbReference type="RefSeq" id="YP_009008882.2">
    <property type="nucleotide sequence ID" value="NC_023594.2"/>
</dbReference>
<evidence type="ECO:0000259" key="2">
    <source>
        <dbReference type="Pfam" id="PF07486"/>
    </source>
</evidence>
<dbReference type="Gene3D" id="1.10.10.2520">
    <property type="entry name" value="Cell wall hydrolase SleB, domain 1"/>
    <property type="match status" value="1"/>
</dbReference>
<organism evidence="3 4">
    <name type="scientific">Shewanella phage Spp001</name>
    <dbReference type="NCBI Taxonomy" id="1445859"/>
    <lineage>
        <taxon>Viruses</taxon>
        <taxon>Duplodnaviria</taxon>
        <taxon>Heunggongvirae</taxon>
        <taxon>Uroviricota</taxon>
        <taxon>Caudoviricetes</taxon>
        <taxon>Chaseviridae</taxon>
        <taxon>Nefertitivirinae</taxon>
        <taxon>Yushanvirus</taxon>
        <taxon>Yushanvirus Spp001</taxon>
    </lineage>
</organism>
<dbReference type="KEGG" id="vg:18505323"/>
<accession>W6EBX2</accession>
<dbReference type="Pfam" id="PF07486">
    <property type="entry name" value="Hydrolase_2"/>
    <property type="match status" value="1"/>
</dbReference>
<dbReference type="EMBL" id="KJ002054">
    <property type="protein sequence ID" value="AHJ10570.2"/>
    <property type="molecule type" value="Genomic_DNA"/>
</dbReference>
<dbReference type="GeneID" id="18505323"/>
<protein>
    <submittedName>
        <fullName evidence="3">Cell wall hydrolase</fullName>
    </submittedName>
</protein>
<keyword evidence="1" id="KW-0472">Membrane</keyword>
<sequence>MTSSSHHSLTLTSIVEGIQRCLIVPFVLLCLVVVASLIPAQAATPKGATGVQCYAQAAYHEARGQGDIAMKLVQSVTYNRVLDRRWPSHACAVVWQRKQYSWTVDPTTPLKRSQIVARTDREALDRARELATALRAGQWKPTISANHFLSPAALSGGFPAWAKCTESLWATGGCVVYISGNDDASKENAGIRVRTPDFTFEGIWFYTL</sequence>
<keyword evidence="1" id="KW-1133">Transmembrane helix</keyword>
<dbReference type="InterPro" id="IPR042047">
    <property type="entry name" value="SleB_dom1"/>
</dbReference>
<evidence type="ECO:0000256" key="1">
    <source>
        <dbReference type="SAM" id="Phobius"/>
    </source>
</evidence>
<proteinExistence type="predicted"/>
<evidence type="ECO:0000313" key="3">
    <source>
        <dbReference type="EMBL" id="AHJ10570.2"/>
    </source>
</evidence>
<keyword evidence="3" id="KW-0378">Hydrolase</keyword>
<evidence type="ECO:0000313" key="4">
    <source>
        <dbReference type="Proteomes" id="UP000019368"/>
    </source>
</evidence>
<dbReference type="InterPro" id="IPR011105">
    <property type="entry name" value="Cell_wall_hydrolase_SleB"/>
</dbReference>
<keyword evidence="4" id="KW-1185">Reference proteome</keyword>
<keyword evidence="1" id="KW-0812">Transmembrane</keyword>
<feature type="domain" description="Cell wall hydrolase SleB" evidence="2">
    <location>
        <begin position="65"/>
        <end position="163"/>
    </location>
</feature>
<gene>
    <name evidence="3" type="ORF">Spp001_62</name>
</gene>
<dbReference type="Proteomes" id="UP000019368">
    <property type="component" value="Segment"/>
</dbReference>
<name>W6EBX2_9CAUD</name>